<sequence length="355" mass="41822">MRLALILPANVLHAPYLNYYTEILDKTKVQYDIINWNKLNLKEDIINAYTFNFKCGYKSNTLSKIVGYYLFSKFVKRILCKEKYDKLIVFIPQFALFLSDILSKEYKQKFILDIRDYGKANRYIKRLESIINNSEFTVISSAGYKKWLPLKYNYVISHNTLFTDYNAIDERDKFDLRNKTEIIISNIGVIRNYHENCKAIDSFKQSTKFKLRYIGKGICEEDLKKYCNNNNIDNVSFHGKYSKNEELRFYQQSDIINLIVPMNSVGNNSAMANRFYNACISRCPLIVNKGSYMAEIVKSYNLGMAMDIDNDNMIEEVSKYINNFDYDKFIKGCKVFLSKIENEQKIFCEKVMKFI</sequence>
<name>A0ABS6BVI0_9CLOT</name>
<dbReference type="Pfam" id="PF00534">
    <property type="entry name" value="Glycos_transf_1"/>
    <property type="match status" value="1"/>
</dbReference>
<organism evidence="2 3">
    <name type="scientific">Clostridium frigoris</name>
    <dbReference type="NCBI Taxonomy" id="205327"/>
    <lineage>
        <taxon>Bacteria</taxon>
        <taxon>Bacillati</taxon>
        <taxon>Bacillota</taxon>
        <taxon>Clostridia</taxon>
        <taxon>Eubacteriales</taxon>
        <taxon>Clostridiaceae</taxon>
        <taxon>Clostridium</taxon>
    </lineage>
</organism>
<keyword evidence="3" id="KW-1185">Reference proteome</keyword>
<dbReference type="GO" id="GO:0016757">
    <property type="term" value="F:glycosyltransferase activity"/>
    <property type="evidence" value="ECO:0007669"/>
    <property type="project" value="UniProtKB-KW"/>
</dbReference>
<feature type="domain" description="Glycosyl transferase family 1" evidence="1">
    <location>
        <begin position="175"/>
        <end position="317"/>
    </location>
</feature>
<evidence type="ECO:0000313" key="3">
    <source>
        <dbReference type="Proteomes" id="UP000776252"/>
    </source>
</evidence>
<dbReference type="EC" id="2.4.-.-" evidence="2"/>
<dbReference type="Proteomes" id="UP000776252">
    <property type="component" value="Unassembled WGS sequence"/>
</dbReference>
<protein>
    <submittedName>
        <fullName evidence="2">Glycosyltransferase</fullName>
        <ecNumber evidence="2">2.4.-.-</ecNumber>
    </submittedName>
</protein>
<reference evidence="2 3" key="1">
    <citation type="submission" date="2021-06" db="EMBL/GenBank/DDBJ databases">
        <title>Clostridia strains as spoilage organisms.</title>
        <authorList>
            <person name="Wambui J."/>
            <person name="Stephan R."/>
            <person name="Stevens M.J.A."/>
        </authorList>
    </citation>
    <scope>NUCLEOTIDE SEQUENCE [LARGE SCALE GENOMIC DNA]</scope>
    <source>
        <strain evidence="2 3">DSM 14204</strain>
    </source>
</reference>
<comment type="caution">
    <text evidence="2">The sequence shown here is derived from an EMBL/GenBank/DDBJ whole genome shotgun (WGS) entry which is preliminary data.</text>
</comment>
<dbReference type="InterPro" id="IPR001296">
    <property type="entry name" value="Glyco_trans_1"/>
</dbReference>
<proteinExistence type="predicted"/>
<evidence type="ECO:0000259" key="1">
    <source>
        <dbReference type="Pfam" id="PF00534"/>
    </source>
</evidence>
<accession>A0ABS6BVI0</accession>
<evidence type="ECO:0000313" key="2">
    <source>
        <dbReference type="EMBL" id="MBU3159853.1"/>
    </source>
</evidence>
<dbReference type="RefSeq" id="WP_216148132.1">
    <property type="nucleotide sequence ID" value="NZ_JAHLDV010000015.1"/>
</dbReference>
<keyword evidence="2" id="KW-0328">Glycosyltransferase</keyword>
<keyword evidence="2" id="KW-0808">Transferase</keyword>
<gene>
    <name evidence="2" type="ORF">KPL37_08825</name>
</gene>
<dbReference type="EMBL" id="JAHLDV010000015">
    <property type="protein sequence ID" value="MBU3159853.1"/>
    <property type="molecule type" value="Genomic_DNA"/>
</dbReference>